<organism evidence="1 2">
    <name type="scientific">Thermincola ferriacetica</name>
    <dbReference type="NCBI Taxonomy" id="281456"/>
    <lineage>
        <taxon>Bacteria</taxon>
        <taxon>Bacillati</taxon>
        <taxon>Bacillota</taxon>
        <taxon>Clostridia</taxon>
        <taxon>Eubacteriales</taxon>
        <taxon>Thermincolaceae</taxon>
        <taxon>Thermincola</taxon>
    </lineage>
</organism>
<dbReference type="GO" id="GO:0032259">
    <property type="term" value="P:methylation"/>
    <property type="evidence" value="ECO:0007669"/>
    <property type="project" value="UniProtKB-KW"/>
</dbReference>
<dbReference type="AlphaFoldDB" id="A0A0L6W1F2"/>
<gene>
    <name evidence="1" type="ORF">Tfer_2098</name>
</gene>
<dbReference type="RefSeq" id="WP_013119872.1">
    <property type="nucleotide sequence ID" value="NZ_LGTE01000014.1"/>
</dbReference>
<evidence type="ECO:0000313" key="1">
    <source>
        <dbReference type="EMBL" id="KNZ69301.1"/>
    </source>
</evidence>
<dbReference type="GO" id="GO:0008168">
    <property type="term" value="F:methyltransferase activity"/>
    <property type="evidence" value="ECO:0007669"/>
    <property type="project" value="UniProtKB-KW"/>
</dbReference>
<name>A0A0L6W1F2_9FIRM</name>
<dbReference type="PATRIC" id="fig|281456.6.peg.2203"/>
<accession>A0A0L6W1F2</accession>
<comment type="caution">
    <text evidence="1">The sequence shown here is derived from an EMBL/GenBank/DDBJ whole genome shotgun (WGS) entry which is preliminary data.</text>
</comment>
<dbReference type="Pfam" id="PF12176">
    <property type="entry name" value="MtaB"/>
    <property type="match status" value="1"/>
</dbReference>
<keyword evidence="1" id="KW-0808">Transferase</keyword>
<dbReference type="InterPro" id="IPR021079">
    <property type="entry name" value="MeOH-cob_MeTrfase_bsu"/>
</dbReference>
<dbReference type="NCBIfam" id="NF040651">
    <property type="entry name" value="MtaB_Meth"/>
    <property type="match status" value="1"/>
</dbReference>
<evidence type="ECO:0000313" key="2">
    <source>
        <dbReference type="Proteomes" id="UP000037175"/>
    </source>
</evidence>
<keyword evidence="2" id="KW-1185">Reference proteome</keyword>
<reference evidence="2" key="1">
    <citation type="submission" date="2015-07" db="EMBL/GenBank/DDBJ databases">
        <title>Complete Genome of Thermincola ferriacetica strain Z-0001T.</title>
        <authorList>
            <person name="Lusk B."/>
            <person name="Badalamenti J.P."/>
            <person name="Parameswaran P."/>
            <person name="Bond D.R."/>
            <person name="Torres C.I."/>
        </authorList>
    </citation>
    <scope>NUCLEOTIDE SEQUENCE [LARGE SCALE GENOMIC DNA]</scope>
    <source>
        <strain evidence="2">Z-0001</strain>
    </source>
</reference>
<protein>
    <submittedName>
        <fullName evidence="1">Methanol:cobalamin methyltransferase, subunit B</fullName>
    </submittedName>
</protein>
<proteinExistence type="predicted"/>
<sequence length="457" mass="50075">MPKFDKMAYASADEMIFGTAKNPVKYGRDFTVGGGYVFPELVPHPRPGTETTKKTLVKEYEKMVTDVLGRCVAIGIPGIQIELEHVYQMTKNPDWGGEIAAATKHLQEEYHRKYGLKSAIRATIADYRKPDEEDIRNCVALENQLKTFETSAAGGADNLSIESVGGKEISDYTIVRQDIRGTLFGIGVLGSRDMEFMWKKIVEIADKYGVTPGGDTDCAQANVAMFMAGGYQDRSVPHTFAALTRAISAARSLVAYEQGAKGPSKDCGYEDVIIKAITGVPIAMEGKASACAHSDLVGNLIAACCDLWSNEAVEYHDMFGGTTVAVFTEILGYDVALMNTAIEMGQAKILRDMMVESDKYRDTHGFILCPQNAYEIGKAIVENNTSYYARARAAAIKAGELMLKDSKLQMSAFEKESLESAMRTLESLPEKEEDFISECADIYKKLIPGFSLANYGL</sequence>
<dbReference type="EMBL" id="LGTE01000014">
    <property type="protein sequence ID" value="KNZ69301.1"/>
    <property type="molecule type" value="Genomic_DNA"/>
</dbReference>
<dbReference type="Proteomes" id="UP000037175">
    <property type="component" value="Unassembled WGS sequence"/>
</dbReference>
<keyword evidence="1" id="KW-0489">Methyltransferase</keyword>